<dbReference type="SUPFAM" id="SSF81383">
    <property type="entry name" value="F-box domain"/>
    <property type="match status" value="1"/>
</dbReference>
<protein>
    <submittedName>
        <fullName evidence="2">F-box domain-containing protein</fullName>
    </submittedName>
</protein>
<dbReference type="PROSITE" id="PS50181">
    <property type="entry name" value="FBOX"/>
    <property type="match status" value="1"/>
</dbReference>
<reference evidence="2" key="1">
    <citation type="submission" date="2016-06" db="UniProtKB">
        <authorList>
            <consortium name="WormBaseParasite"/>
        </authorList>
    </citation>
    <scope>IDENTIFICATION</scope>
</reference>
<sequence>LFQDDDDTYFLINTFPEEILLHIFLYLHPRDLIHSASLVCRRWNRIANDYTLHREARIKISEETLKSGCVKRFLQRLQ</sequence>
<name>A0A183DHH3_9BILA</name>
<proteinExistence type="predicted"/>
<dbReference type="AlphaFoldDB" id="A0A183DHH3"/>
<accession>A0A183DHH3</accession>
<dbReference type="InterPro" id="IPR001810">
    <property type="entry name" value="F-box_dom"/>
</dbReference>
<dbReference type="Gene3D" id="1.20.1280.50">
    <property type="match status" value="1"/>
</dbReference>
<evidence type="ECO:0000313" key="2">
    <source>
        <dbReference type="WBParaSite" id="GPUH_0000817301-mRNA-1"/>
    </source>
</evidence>
<dbReference type="WBParaSite" id="GPUH_0000817301-mRNA-1">
    <property type="protein sequence ID" value="GPUH_0000817301-mRNA-1"/>
    <property type="gene ID" value="GPUH_0000817301"/>
</dbReference>
<dbReference type="SMART" id="SM00256">
    <property type="entry name" value="FBOX"/>
    <property type="match status" value="1"/>
</dbReference>
<feature type="domain" description="F-box" evidence="1">
    <location>
        <begin position="9"/>
        <end position="56"/>
    </location>
</feature>
<dbReference type="Pfam" id="PF12937">
    <property type="entry name" value="F-box-like"/>
    <property type="match status" value="1"/>
</dbReference>
<dbReference type="InterPro" id="IPR036047">
    <property type="entry name" value="F-box-like_dom_sf"/>
</dbReference>
<evidence type="ECO:0000259" key="1">
    <source>
        <dbReference type="PROSITE" id="PS50181"/>
    </source>
</evidence>
<organism evidence="2">
    <name type="scientific">Gongylonema pulchrum</name>
    <dbReference type="NCBI Taxonomy" id="637853"/>
    <lineage>
        <taxon>Eukaryota</taxon>
        <taxon>Metazoa</taxon>
        <taxon>Ecdysozoa</taxon>
        <taxon>Nematoda</taxon>
        <taxon>Chromadorea</taxon>
        <taxon>Rhabditida</taxon>
        <taxon>Spirurina</taxon>
        <taxon>Spiruromorpha</taxon>
        <taxon>Spiruroidea</taxon>
        <taxon>Gongylonematidae</taxon>
        <taxon>Gongylonema</taxon>
    </lineage>
</organism>